<evidence type="ECO:0008006" key="4">
    <source>
        <dbReference type="Google" id="ProtNLM"/>
    </source>
</evidence>
<dbReference type="Proteomes" id="UP000238479">
    <property type="component" value="Chromosome 4"/>
</dbReference>
<dbReference type="AlphaFoldDB" id="A0A2P6QZE4"/>
<protein>
    <recommendedName>
        <fullName evidence="4">Transmembrane protein</fullName>
    </recommendedName>
</protein>
<evidence type="ECO:0000313" key="2">
    <source>
        <dbReference type="EMBL" id="PRQ39564.1"/>
    </source>
</evidence>
<evidence type="ECO:0000313" key="3">
    <source>
        <dbReference type="Proteomes" id="UP000238479"/>
    </source>
</evidence>
<comment type="caution">
    <text evidence="2">The sequence shown here is derived from an EMBL/GenBank/DDBJ whole genome shotgun (WGS) entry which is preliminary data.</text>
</comment>
<sequence>MAMYAGVGGLAFIGDTAYRPSGLVRFIGFSVGVFVDVLGFGLFDGFGWWRLQSGRVIWIGGGDDRGFSGFWCCVGNGYYDKQEFGCFRIMDPMLKSYGLGFKCSLLLGAWIYVVGASSFVIRSIGVIWFGGDGYCWCGGDMEYASLHEGDTVAAVLMVMQAFAPRLHRFHCISFTGSGFSRLWLGCFMCFCSILSKMNLFLFIICILFILLFVRVYIGLG</sequence>
<dbReference type="EMBL" id="PDCK01000042">
    <property type="protein sequence ID" value="PRQ39564.1"/>
    <property type="molecule type" value="Genomic_DNA"/>
</dbReference>
<keyword evidence="1" id="KW-0812">Transmembrane</keyword>
<reference evidence="2 3" key="1">
    <citation type="journal article" date="2018" name="Nat. Genet.">
        <title>The Rosa genome provides new insights in the design of modern roses.</title>
        <authorList>
            <person name="Bendahmane M."/>
        </authorList>
    </citation>
    <scope>NUCLEOTIDE SEQUENCE [LARGE SCALE GENOMIC DNA]</scope>
    <source>
        <strain evidence="3">cv. Old Blush</strain>
    </source>
</reference>
<organism evidence="2 3">
    <name type="scientific">Rosa chinensis</name>
    <name type="common">China rose</name>
    <dbReference type="NCBI Taxonomy" id="74649"/>
    <lineage>
        <taxon>Eukaryota</taxon>
        <taxon>Viridiplantae</taxon>
        <taxon>Streptophyta</taxon>
        <taxon>Embryophyta</taxon>
        <taxon>Tracheophyta</taxon>
        <taxon>Spermatophyta</taxon>
        <taxon>Magnoliopsida</taxon>
        <taxon>eudicotyledons</taxon>
        <taxon>Gunneridae</taxon>
        <taxon>Pentapetalae</taxon>
        <taxon>rosids</taxon>
        <taxon>fabids</taxon>
        <taxon>Rosales</taxon>
        <taxon>Rosaceae</taxon>
        <taxon>Rosoideae</taxon>
        <taxon>Rosoideae incertae sedis</taxon>
        <taxon>Rosa</taxon>
    </lineage>
</organism>
<keyword evidence="1" id="KW-1133">Transmembrane helix</keyword>
<evidence type="ECO:0000256" key="1">
    <source>
        <dbReference type="SAM" id="Phobius"/>
    </source>
</evidence>
<keyword evidence="1" id="KW-0472">Membrane</keyword>
<feature type="transmembrane region" description="Helical" evidence="1">
    <location>
        <begin position="105"/>
        <end position="129"/>
    </location>
</feature>
<proteinExistence type="predicted"/>
<gene>
    <name evidence="2" type="ORF">RchiOBHm_Chr4g0426601</name>
</gene>
<feature type="transmembrane region" description="Helical" evidence="1">
    <location>
        <begin position="201"/>
        <end position="219"/>
    </location>
</feature>
<feature type="transmembrane region" description="Helical" evidence="1">
    <location>
        <begin position="26"/>
        <end position="49"/>
    </location>
</feature>
<accession>A0A2P6QZE4</accession>
<dbReference type="Gramene" id="PRQ39564">
    <property type="protein sequence ID" value="PRQ39564"/>
    <property type="gene ID" value="RchiOBHm_Chr4g0426601"/>
</dbReference>
<keyword evidence="3" id="KW-1185">Reference proteome</keyword>
<name>A0A2P6QZE4_ROSCH</name>